<dbReference type="PANTHER" id="PTHR43820:SF4">
    <property type="entry name" value="HIGH-AFFINITY BRANCHED-CHAIN AMINO ACID TRANSPORT ATP-BINDING PROTEIN LIVF"/>
    <property type="match status" value="1"/>
</dbReference>
<evidence type="ECO:0000259" key="6">
    <source>
        <dbReference type="PROSITE" id="PS50893"/>
    </source>
</evidence>
<dbReference type="Pfam" id="PF00005">
    <property type="entry name" value="ABC_tran"/>
    <property type="match status" value="1"/>
</dbReference>
<name>A0ABZ2Y957_9BACT</name>
<keyword evidence="2" id="KW-0813">Transport</keyword>
<dbReference type="RefSeq" id="WP_369017283.1">
    <property type="nucleotide sequence ID" value="NZ_CP121689.1"/>
</dbReference>
<accession>A0ABZ2Y957</accession>
<dbReference type="InterPro" id="IPR027417">
    <property type="entry name" value="P-loop_NTPase"/>
</dbReference>
<reference evidence="7 8" key="1">
    <citation type="submission" date="2023-03" db="EMBL/GenBank/DDBJ databases">
        <title>Novel Species.</title>
        <authorList>
            <person name="Ma S."/>
        </authorList>
    </citation>
    <scope>NUCLEOTIDE SEQUENCE [LARGE SCALE GENOMIC DNA]</scope>
    <source>
        <strain evidence="7 8">B11</strain>
    </source>
</reference>
<evidence type="ECO:0000256" key="3">
    <source>
        <dbReference type="ARBA" id="ARBA00022741"/>
    </source>
</evidence>
<dbReference type="PANTHER" id="PTHR43820">
    <property type="entry name" value="HIGH-AFFINITY BRANCHED-CHAIN AMINO ACID TRANSPORT ATP-BINDING PROTEIN LIVF"/>
    <property type="match status" value="1"/>
</dbReference>
<dbReference type="CDD" id="cd03224">
    <property type="entry name" value="ABC_TM1139_LivF_branched"/>
    <property type="match status" value="1"/>
</dbReference>
<dbReference type="Gene3D" id="3.40.50.300">
    <property type="entry name" value="P-loop containing nucleotide triphosphate hydrolases"/>
    <property type="match status" value="1"/>
</dbReference>
<dbReference type="PROSITE" id="PS00211">
    <property type="entry name" value="ABC_TRANSPORTER_1"/>
    <property type="match status" value="1"/>
</dbReference>
<evidence type="ECO:0000313" key="8">
    <source>
        <dbReference type="Proteomes" id="UP001461341"/>
    </source>
</evidence>
<gene>
    <name evidence="7" type="ORF">QBE54_05915</name>
</gene>
<protein>
    <submittedName>
        <fullName evidence="7">ABC transporter ATP-binding protein</fullName>
    </submittedName>
</protein>
<keyword evidence="3" id="KW-0547">Nucleotide-binding</keyword>
<comment type="similarity">
    <text evidence="1">Belongs to the ABC transporter superfamily.</text>
</comment>
<feature type="domain" description="ABC transporter" evidence="6">
    <location>
        <begin position="8"/>
        <end position="240"/>
    </location>
</feature>
<dbReference type="InterPro" id="IPR017871">
    <property type="entry name" value="ABC_transporter-like_CS"/>
</dbReference>
<dbReference type="InterPro" id="IPR003439">
    <property type="entry name" value="ABC_transporter-like_ATP-bd"/>
</dbReference>
<keyword evidence="4 7" id="KW-0067">ATP-binding</keyword>
<dbReference type="InterPro" id="IPR052156">
    <property type="entry name" value="BCAA_Transport_ATP-bd_LivF"/>
</dbReference>
<dbReference type="GO" id="GO:0005524">
    <property type="term" value="F:ATP binding"/>
    <property type="evidence" value="ECO:0007669"/>
    <property type="project" value="UniProtKB-KW"/>
</dbReference>
<evidence type="ECO:0000256" key="4">
    <source>
        <dbReference type="ARBA" id="ARBA00022840"/>
    </source>
</evidence>
<keyword evidence="8" id="KW-1185">Reference proteome</keyword>
<dbReference type="Proteomes" id="UP001461341">
    <property type="component" value="Chromosome"/>
</dbReference>
<dbReference type="SMART" id="SM00382">
    <property type="entry name" value="AAA"/>
    <property type="match status" value="1"/>
</dbReference>
<proteinExistence type="inferred from homology"/>
<dbReference type="EMBL" id="CP121689">
    <property type="protein sequence ID" value="WZL75137.1"/>
    <property type="molecule type" value="Genomic_DNA"/>
</dbReference>
<keyword evidence="5" id="KW-0029">Amino-acid transport</keyword>
<dbReference type="PIRSF" id="PIRSF039137">
    <property type="entry name" value="ABC_branched_ATPase"/>
    <property type="match status" value="1"/>
</dbReference>
<evidence type="ECO:0000313" key="7">
    <source>
        <dbReference type="EMBL" id="WZL75137.1"/>
    </source>
</evidence>
<dbReference type="InterPro" id="IPR003593">
    <property type="entry name" value="AAA+_ATPase"/>
</dbReference>
<evidence type="ECO:0000256" key="5">
    <source>
        <dbReference type="ARBA" id="ARBA00022970"/>
    </source>
</evidence>
<organism evidence="7 8">
    <name type="scientific">Thermatribacter velox</name>
    <dbReference type="NCBI Taxonomy" id="3039681"/>
    <lineage>
        <taxon>Bacteria</taxon>
        <taxon>Pseudomonadati</taxon>
        <taxon>Atribacterota</taxon>
        <taxon>Atribacteria</taxon>
        <taxon>Atribacterales</taxon>
        <taxon>Thermatribacteraceae</taxon>
        <taxon>Thermatribacter</taxon>
    </lineage>
</organism>
<evidence type="ECO:0000256" key="1">
    <source>
        <dbReference type="ARBA" id="ARBA00005417"/>
    </source>
</evidence>
<dbReference type="SUPFAM" id="SSF52540">
    <property type="entry name" value="P-loop containing nucleoside triphosphate hydrolases"/>
    <property type="match status" value="1"/>
</dbReference>
<dbReference type="InterPro" id="IPR030660">
    <property type="entry name" value="ABC_branched_ATPase_LivF/BraG"/>
</dbReference>
<dbReference type="PROSITE" id="PS50893">
    <property type="entry name" value="ABC_TRANSPORTER_2"/>
    <property type="match status" value="1"/>
</dbReference>
<evidence type="ECO:0000256" key="2">
    <source>
        <dbReference type="ARBA" id="ARBA00022448"/>
    </source>
</evidence>
<sequence>MNNNKTVLKIENLHVFYGGIHALKGINMEVGKGKIVTLIGSNGAGKSTTLRAITGLVRAREGKIIFNGREITREATHQIVESGIAMVPEGRRIFPNLTVIENLLLGSFTRKDKNEIKKDLDWVFQIFPRLKERIHQKGGTLSGGEQQMLAVARALMSRPRLLMMDEPSLGLAPLLVKEIFRIIQEINNQGTTILLIEQNARAALEVADYAYVLETGSIVLEGEGSTLLNNEKIKKAYLGED</sequence>